<evidence type="ECO:0000313" key="2">
    <source>
        <dbReference type="EMBL" id="SDY94710.1"/>
    </source>
</evidence>
<keyword evidence="1" id="KW-0812">Transmembrane</keyword>
<keyword evidence="1" id="KW-1133">Transmembrane helix</keyword>
<dbReference type="EMBL" id="FNPF01000041">
    <property type="protein sequence ID" value="SDY94710.1"/>
    <property type="molecule type" value="Genomic_DNA"/>
</dbReference>
<sequence>MFSRHAQAILLTSAAALFALFAVGLGAMLLTSAGLADPSAIAELGEPMRVALAAFGAVFVAAALHFVLGGRRQAR</sequence>
<dbReference type="AlphaFoldDB" id="A0A1H3P0Z2"/>
<name>A0A1H3P0Z2_9RHOB</name>
<evidence type="ECO:0000256" key="1">
    <source>
        <dbReference type="SAM" id="Phobius"/>
    </source>
</evidence>
<protein>
    <submittedName>
        <fullName evidence="2">Uncharacterized protein</fullName>
    </submittedName>
</protein>
<dbReference type="RefSeq" id="WP_089886492.1">
    <property type="nucleotide sequence ID" value="NZ_FNPF01000041.1"/>
</dbReference>
<accession>A0A1H3P0Z2</accession>
<feature type="transmembrane region" description="Helical" evidence="1">
    <location>
        <begin position="48"/>
        <end position="68"/>
    </location>
</feature>
<organism evidence="2 3">
    <name type="scientific">Citreimonas salinaria</name>
    <dbReference type="NCBI Taxonomy" id="321339"/>
    <lineage>
        <taxon>Bacteria</taxon>
        <taxon>Pseudomonadati</taxon>
        <taxon>Pseudomonadota</taxon>
        <taxon>Alphaproteobacteria</taxon>
        <taxon>Rhodobacterales</taxon>
        <taxon>Roseobacteraceae</taxon>
        <taxon>Citreimonas</taxon>
    </lineage>
</organism>
<reference evidence="2 3" key="1">
    <citation type="submission" date="2016-10" db="EMBL/GenBank/DDBJ databases">
        <authorList>
            <person name="de Groot N.N."/>
        </authorList>
    </citation>
    <scope>NUCLEOTIDE SEQUENCE [LARGE SCALE GENOMIC DNA]</scope>
    <source>
        <strain evidence="2 3">DSM 26880</strain>
    </source>
</reference>
<gene>
    <name evidence="2" type="ORF">SAMN05444340_1413</name>
</gene>
<keyword evidence="1" id="KW-0472">Membrane</keyword>
<proteinExistence type="predicted"/>
<evidence type="ECO:0000313" key="3">
    <source>
        <dbReference type="Proteomes" id="UP000199286"/>
    </source>
</evidence>
<dbReference type="Proteomes" id="UP000199286">
    <property type="component" value="Unassembled WGS sequence"/>
</dbReference>
<keyword evidence="3" id="KW-1185">Reference proteome</keyword>